<dbReference type="GO" id="GO:0042597">
    <property type="term" value="C:periplasmic space"/>
    <property type="evidence" value="ECO:0007669"/>
    <property type="project" value="UniProtKB-ARBA"/>
</dbReference>
<dbReference type="GO" id="GO:0015833">
    <property type="term" value="P:peptide transport"/>
    <property type="evidence" value="ECO:0007669"/>
    <property type="project" value="TreeGrafter"/>
</dbReference>
<accession>A0A1G6KTL7</accession>
<evidence type="ECO:0000313" key="3">
    <source>
        <dbReference type="EMBL" id="SDC34420.1"/>
    </source>
</evidence>
<feature type="chain" id="PRO_5039289175" evidence="1">
    <location>
        <begin position="23"/>
        <end position="525"/>
    </location>
</feature>
<keyword evidence="1" id="KW-0732">Signal</keyword>
<dbReference type="RefSeq" id="WP_093730035.1">
    <property type="nucleotide sequence ID" value="NZ_FMYW01000005.1"/>
</dbReference>
<evidence type="ECO:0000256" key="1">
    <source>
        <dbReference type="SAM" id="SignalP"/>
    </source>
</evidence>
<evidence type="ECO:0000259" key="2">
    <source>
        <dbReference type="Pfam" id="PF00496"/>
    </source>
</evidence>
<dbReference type="GO" id="GO:0043190">
    <property type="term" value="C:ATP-binding cassette (ABC) transporter complex"/>
    <property type="evidence" value="ECO:0007669"/>
    <property type="project" value="InterPro"/>
</dbReference>
<reference evidence="4" key="1">
    <citation type="submission" date="2016-10" db="EMBL/GenBank/DDBJ databases">
        <authorList>
            <person name="Varghese N."/>
            <person name="Submissions S."/>
        </authorList>
    </citation>
    <scope>NUCLEOTIDE SEQUENCE [LARGE SCALE GENOMIC DNA]</scope>
    <source>
        <strain evidence="4">DSM 11005</strain>
    </source>
</reference>
<dbReference type="Proteomes" id="UP000198943">
    <property type="component" value="Unassembled WGS sequence"/>
</dbReference>
<proteinExistence type="predicted"/>
<dbReference type="EMBL" id="FMYW01000005">
    <property type="protein sequence ID" value="SDC34420.1"/>
    <property type="molecule type" value="Genomic_DNA"/>
</dbReference>
<dbReference type="InterPro" id="IPR000914">
    <property type="entry name" value="SBP_5_dom"/>
</dbReference>
<dbReference type="InterPro" id="IPR030678">
    <property type="entry name" value="Peptide/Ni-bd"/>
</dbReference>
<dbReference type="PANTHER" id="PTHR30290:SF81">
    <property type="entry name" value="OLIGOPEPTIDE-BINDING PROTEIN OPPA"/>
    <property type="match status" value="1"/>
</dbReference>
<feature type="domain" description="Solute-binding protein family 5" evidence="2">
    <location>
        <begin position="78"/>
        <end position="440"/>
    </location>
</feature>
<dbReference type="PROSITE" id="PS51257">
    <property type="entry name" value="PROKAR_LIPOPROTEIN"/>
    <property type="match status" value="1"/>
</dbReference>
<dbReference type="AlphaFoldDB" id="A0A1G6KTL7"/>
<dbReference type="PIRSF" id="PIRSF002741">
    <property type="entry name" value="MppA"/>
    <property type="match status" value="1"/>
</dbReference>
<dbReference type="Gene3D" id="3.40.190.10">
    <property type="entry name" value="Periplasmic binding protein-like II"/>
    <property type="match status" value="1"/>
</dbReference>
<dbReference type="OrthoDB" id="9796817at2"/>
<dbReference type="Gene3D" id="3.10.105.10">
    <property type="entry name" value="Dipeptide-binding Protein, Domain 3"/>
    <property type="match status" value="1"/>
</dbReference>
<organism evidence="3 4">
    <name type="scientific">Succiniclasticum ruminis</name>
    <dbReference type="NCBI Taxonomy" id="40841"/>
    <lineage>
        <taxon>Bacteria</taxon>
        <taxon>Bacillati</taxon>
        <taxon>Bacillota</taxon>
        <taxon>Negativicutes</taxon>
        <taxon>Acidaminococcales</taxon>
        <taxon>Acidaminococcaceae</taxon>
        <taxon>Succiniclasticum</taxon>
    </lineage>
</organism>
<dbReference type="SUPFAM" id="SSF53850">
    <property type="entry name" value="Periplasmic binding protein-like II"/>
    <property type="match status" value="1"/>
</dbReference>
<feature type="signal peptide" evidence="1">
    <location>
        <begin position="1"/>
        <end position="22"/>
    </location>
</feature>
<name>A0A1G6KTL7_9FIRM</name>
<protein>
    <submittedName>
        <fullName evidence="3">Peptide/nickel transport system substrate-binding protein</fullName>
    </submittedName>
</protein>
<sequence>MKVRWKKTAAAALAGLCIVTAAGCGGGDKNAGKKEILKVGVTGLADTLEPADYAAGQTLIRWGQGETLAKFDKTMHAAPWLAERWQVAEDKLTWTFTIRDRAKFSNGNKVTAEAVRSSLERTLAKSAEAKRWARIESMKAEGQTLTIRTRQPLPHLPGVLCDPRFTVIDTSVKDRDIPQRGPVCTGPYTVTSFAQDKAVLEANPHYWDGPVPFKGLELPVLADPHTRAMALKKGQVDAAVDIASGDLTLFQDANTFRVSETESVSSVLSLLNVKPGKPLADKRIRDALIFCLDRPAYCKTLLKGTFVPGGPVLAPGLGYGYDALMQSYGSRQDVGKSKKLLAEAGWKDTNRDGFVDKDGKTLEICFTICTDRAELPLFAEAVKLDAKNVGIKVNIKTADRNALEQARKTGDYDMLIHSGMTTLAGSPLHYLDRNWKSDTNGSNPQNTSGYRNAAFDALSDALAAEADPAKQKQMLLDMQKILLDDTAVIVFGYPKTNIVSRTGIIHADVNPCDDYRITRDWKRKE</sequence>
<keyword evidence="4" id="KW-1185">Reference proteome</keyword>
<dbReference type="PANTHER" id="PTHR30290">
    <property type="entry name" value="PERIPLASMIC BINDING COMPONENT OF ABC TRANSPORTER"/>
    <property type="match status" value="1"/>
</dbReference>
<dbReference type="Pfam" id="PF00496">
    <property type="entry name" value="SBP_bac_5"/>
    <property type="match status" value="1"/>
</dbReference>
<dbReference type="InterPro" id="IPR039424">
    <property type="entry name" value="SBP_5"/>
</dbReference>
<gene>
    <name evidence="3" type="ORF">SAMN04487864_105101</name>
</gene>
<dbReference type="GO" id="GO:1904680">
    <property type="term" value="F:peptide transmembrane transporter activity"/>
    <property type="evidence" value="ECO:0007669"/>
    <property type="project" value="TreeGrafter"/>
</dbReference>
<evidence type="ECO:0000313" key="4">
    <source>
        <dbReference type="Proteomes" id="UP000198943"/>
    </source>
</evidence>